<feature type="compositionally biased region" description="Acidic residues" evidence="14">
    <location>
        <begin position="1"/>
        <end position="12"/>
    </location>
</feature>
<dbReference type="CDD" id="cd14334">
    <property type="entry name" value="UBA_SNF1_fungi"/>
    <property type="match status" value="1"/>
</dbReference>
<accession>A0AAN6M504</accession>
<name>A0AAN6M504_9PLEO</name>
<keyword evidence="4" id="KW-0723">Serine/threonine-protein kinase</keyword>
<evidence type="ECO:0000256" key="5">
    <source>
        <dbReference type="ARBA" id="ARBA00022679"/>
    </source>
</evidence>
<dbReference type="GO" id="GO:0004674">
    <property type="term" value="F:protein serine/threonine kinase activity"/>
    <property type="evidence" value="ECO:0007669"/>
    <property type="project" value="UniProtKB-KW"/>
</dbReference>
<dbReference type="Pfam" id="PF08587">
    <property type="entry name" value="UBA_2"/>
    <property type="match status" value="1"/>
</dbReference>
<evidence type="ECO:0000256" key="9">
    <source>
        <dbReference type="ARBA" id="ARBA00023242"/>
    </source>
</evidence>
<evidence type="ECO:0000256" key="6">
    <source>
        <dbReference type="ARBA" id="ARBA00022741"/>
    </source>
</evidence>
<dbReference type="InterPro" id="IPR017441">
    <property type="entry name" value="Protein_kinase_ATP_BS"/>
</dbReference>
<dbReference type="Gene3D" id="1.10.8.10">
    <property type="entry name" value="DNA helicase RuvA subunit, C-terminal domain"/>
    <property type="match status" value="1"/>
</dbReference>
<dbReference type="GO" id="GO:0005737">
    <property type="term" value="C:cytoplasm"/>
    <property type="evidence" value="ECO:0007669"/>
    <property type="project" value="TreeGrafter"/>
</dbReference>
<feature type="binding site" evidence="13">
    <location>
        <position position="88"/>
    </location>
    <ligand>
        <name>ATP</name>
        <dbReference type="ChEBI" id="CHEBI:30616"/>
    </ligand>
</feature>
<evidence type="ECO:0000259" key="15">
    <source>
        <dbReference type="PROSITE" id="PS50011"/>
    </source>
</evidence>
<feature type="compositionally biased region" description="Low complexity" evidence="14">
    <location>
        <begin position="583"/>
        <end position="621"/>
    </location>
</feature>
<protein>
    <recommendedName>
        <fullName evidence="3">non-specific serine/threonine protein kinase</fullName>
        <ecNumber evidence="3">2.7.11.1</ecNumber>
    </recommendedName>
</protein>
<feature type="non-terminal residue" evidence="16">
    <location>
        <position position="886"/>
    </location>
</feature>
<dbReference type="SUPFAM" id="SSF103243">
    <property type="entry name" value="KA1-like"/>
    <property type="match status" value="1"/>
</dbReference>
<dbReference type="PROSITE" id="PS00107">
    <property type="entry name" value="PROTEIN_KINASE_ATP"/>
    <property type="match status" value="1"/>
</dbReference>
<evidence type="ECO:0000256" key="4">
    <source>
        <dbReference type="ARBA" id="ARBA00022527"/>
    </source>
</evidence>
<keyword evidence="6 13" id="KW-0547">Nucleotide-binding</keyword>
<dbReference type="AlphaFoldDB" id="A0AAN6M504"/>
<feature type="region of interest" description="Disordered" evidence="14">
    <location>
        <begin position="492"/>
        <end position="543"/>
    </location>
</feature>
<evidence type="ECO:0000256" key="10">
    <source>
        <dbReference type="ARBA" id="ARBA00023277"/>
    </source>
</evidence>
<evidence type="ECO:0000256" key="14">
    <source>
        <dbReference type="SAM" id="MobiDB-lite"/>
    </source>
</evidence>
<dbReference type="PROSITE" id="PS50011">
    <property type="entry name" value="PROTEIN_KINASE_DOM"/>
    <property type="match status" value="1"/>
</dbReference>
<dbReference type="CDD" id="cd14079">
    <property type="entry name" value="STKc_AMPK_alpha"/>
    <property type="match status" value="1"/>
</dbReference>
<dbReference type="GO" id="GO:0005634">
    <property type="term" value="C:nucleus"/>
    <property type="evidence" value="ECO:0007669"/>
    <property type="project" value="UniProtKB-SubCell"/>
</dbReference>
<dbReference type="GO" id="GO:0035556">
    <property type="term" value="P:intracellular signal transduction"/>
    <property type="evidence" value="ECO:0007669"/>
    <property type="project" value="TreeGrafter"/>
</dbReference>
<organism evidence="16 17">
    <name type="scientific">Pseudopithomyces chartarum</name>
    <dbReference type="NCBI Taxonomy" id="1892770"/>
    <lineage>
        <taxon>Eukaryota</taxon>
        <taxon>Fungi</taxon>
        <taxon>Dikarya</taxon>
        <taxon>Ascomycota</taxon>
        <taxon>Pezizomycotina</taxon>
        <taxon>Dothideomycetes</taxon>
        <taxon>Pleosporomycetidae</taxon>
        <taxon>Pleosporales</taxon>
        <taxon>Massarineae</taxon>
        <taxon>Didymosphaeriaceae</taxon>
        <taxon>Pseudopithomyces</taxon>
    </lineage>
</organism>
<feature type="region of interest" description="Disordered" evidence="14">
    <location>
        <begin position="1"/>
        <end position="37"/>
    </location>
</feature>
<comment type="caution">
    <text evidence="16">The sequence shown here is derived from an EMBL/GenBank/DDBJ whole genome shotgun (WGS) entry which is preliminary data.</text>
</comment>
<dbReference type="Proteomes" id="UP001280581">
    <property type="component" value="Unassembled WGS sequence"/>
</dbReference>
<comment type="catalytic activity">
    <reaction evidence="12">
        <text>L-seryl-[protein] + ATP = O-phospho-L-seryl-[protein] + ADP + H(+)</text>
        <dbReference type="Rhea" id="RHEA:17989"/>
        <dbReference type="Rhea" id="RHEA-COMP:9863"/>
        <dbReference type="Rhea" id="RHEA-COMP:11604"/>
        <dbReference type="ChEBI" id="CHEBI:15378"/>
        <dbReference type="ChEBI" id="CHEBI:29999"/>
        <dbReference type="ChEBI" id="CHEBI:30616"/>
        <dbReference type="ChEBI" id="CHEBI:83421"/>
        <dbReference type="ChEBI" id="CHEBI:456216"/>
        <dbReference type="EC" id="2.7.11.1"/>
    </reaction>
</comment>
<dbReference type="Pfam" id="PF00069">
    <property type="entry name" value="Pkinase"/>
    <property type="match status" value="1"/>
</dbReference>
<evidence type="ECO:0000256" key="12">
    <source>
        <dbReference type="ARBA" id="ARBA00048679"/>
    </source>
</evidence>
<dbReference type="InterPro" id="IPR000719">
    <property type="entry name" value="Prot_kinase_dom"/>
</dbReference>
<dbReference type="Gene3D" id="3.30.200.20">
    <property type="entry name" value="Phosphorylase Kinase, domain 1"/>
    <property type="match status" value="1"/>
</dbReference>
<dbReference type="InterPro" id="IPR032270">
    <property type="entry name" value="AMPK_C"/>
</dbReference>
<dbReference type="FunFam" id="1.10.8.10:FF:000069">
    <property type="entry name" value="Non-specific serine/threonine protein kinase"/>
    <property type="match status" value="1"/>
</dbReference>
<feature type="compositionally biased region" description="Pro residues" evidence="14">
    <location>
        <begin position="27"/>
        <end position="37"/>
    </location>
</feature>
<feature type="region of interest" description="Disordered" evidence="14">
    <location>
        <begin position="685"/>
        <end position="757"/>
    </location>
</feature>
<keyword evidence="10" id="KW-0119">Carbohydrate metabolism</keyword>
<sequence length="886" mass="98348">MSAQIDTEDLEELSISMPQQRRTPQRPADPSPTPQPPIIAVHDTKTKADRKAIQRLGQYTIVKTLGEGSFGKVKLATHQVSGQKVALKVINRKQLVTRDMAGRIEREIQYLQLLRHPHIIKLYTVITTPTDIIMVLEYAGGELFDYIVNNGRLPETQARKFFQQIVCAVEYCHRHKIVHRDLKPENLLLDDHYNVKIADFGLSNIMTDGNFLKTSCGSPNYAAPEVISGKLYAGPEVDVWSCGVILYVLLVGRLPFDDEYIPTLFKKIAAGNYSIPSYLSPGAVHLIKKMLMVNPVHRITVAEIRQDPWFTRDLPAYLSLPPDDFYDTGVDPNKAIDPRSLAPSQPEVVVQKLHETVVGKLGKTMGYAKHDVQEALSRDEPSAIKDAYLIVRENQMMKENPLVVGDKSLQPFLATSPPTHHDHMSSIPQVMNGTQPQVIPTPSDPERARQGSTSSSQIASIRSPVSTIAVLPSSLPEFHKAYMKGHPKVPLQVPETNTPPHPNQTEEERAAQARRLRPNFRAVPDAARPRPEPMTAMPSKKPRPVKWQFGIRSRNQPAEAMLAIFKALKAMGADWEMPKTRRPGSGSQSRSRSGSRNNSASHSRQNSRSNSRGSSISSSSNDEYDNSDRDISPGRRNLQVRNGEGEDRSRGRQRKHYSHANDWGYVIPEDPWVINARFRKDGMFPPGVAHPSSTHSSRADLHQDPAALRRRSSTNTSHSSLHHVDGMSPVDRDASSIQAGDAPSVAGSTGTSPRGTTAPDDAVYIYMTIQLYSIDRDFFVVDFKCAGYERLVHNLVHEVKATSASTLSLSQLANPHDDGWDDEQGVWRQLNERVKTEEGGGGGGLKDGVLLDGVLTERAVREVKEQGGTVKERVVERGAGRMEGEK</sequence>
<evidence type="ECO:0000256" key="3">
    <source>
        <dbReference type="ARBA" id="ARBA00012513"/>
    </source>
</evidence>
<gene>
    <name evidence="16" type="ORF">GRF29_19g140839</name>
</gene>
<feature type="region of interest" description="Disordered" evidence="14">
    <location>
        <begin position="575"/>
        <end position="656"/>
    </location>
</feature>
<comment type="subcellular location">
    <subcellularLocation>
        <location evidence="1">Nucleus</location>
    </subcellularLocation>
</comment>
<keyword evidence="9" id="KW-0539">Nucleus</keyword>
<dbReference type="SUPFAM" id="SSF56112">
    <property type="entry name" value="Protein kinase-like (PK-like)"/>
    <property type="match status" value="1"/>
</dbReference>
<evidence type="ECO:0000256" key="11">
    <source>
        <dbReference type="ARBA" id="ARBA00047899"/>
    </source>
</evidence>
<proteinExistence type="inferred from homology"/>
<comment type="similarity">
    <text evidence="2">Belongs to the protein kinase superfamily. CAMK Ser/Thr protein kinase family. SNF1 subfamily.</text>
</comment>
<keyword evidence="8 13" id="KW-0067">ATP-binding</keyword>
<keyword evidence="7" id="KW-0418">Kinase</keyword>
<dbReference type="InterPro" id="IPR008271">
    <property type="entry name" value="Ser/Thr_kinase_AS"/>
</dbReference>
<dbReference type="PANTHER" id="PTHR24346:SF110">
    <property type="entry name" value="NON-SPECIFIC SERINE_THREONINE PROTEIN KINASE"/>
    <property type="match status" value="1"/>
</dbReference>
<keyword evidence="17" id="KW-1185">Reference proteome</keyword>
<dbReference type="InterPro" id="IPR013896">
    <property type="entry name" value="SNF1_UBA"/>
</dbReference>
<dbReference type="Gene3D" id="3.30.310.80">
    <property type="entry name" value="Kinase associated domain 1, KA1"/>
    <property type="match status" value="2"/>
</dbReference>
<dbReference type="InterPro" id="IPR028375">
    <property type="entry name" value="KA1/Ssp2_C"/>
</dbReference>
<dbReference type="FunFam" id="3.30.200.20:FF:000236">
    <property type="entry name" value="Non-specific serine/threonine protein kinase"/>
    <property type="match status" value="1"/>
</dbReference>
<evidence type="ECO:0000256" key="8">
    <source>
        <dbReference type="ARBA" id="ARBA00022840"/>
    </source>
</evidence>
<dbReference type="Gene3D" id="1.10.510.10">
    <property type="entry name" value="Transferase(Phosphotransferase) domain 1"/>
    <property type="match status" value="1"/>
</dbReference>
<evidence type="ECO:0000256" key="2">
    <source>
        <dbReference type="ARBA" id="ARBA00006234"/>
    </source>
</evidence>
<evidence type="ECO:0000313" key="16">
    <source>
        <dbReference type="EMBL" id="KAK3214426.1"/>
    </source>
</evidence>
<dbReference type="EC" id="2.7.11.1" evidence="3"/>
<feature type="region of interest" description="Disordered" evidence="14">
    <location>
        <begin position="434"/>
        <end position="460"/>
    </location>
</feature>
<comment type="catalytic activity">
    <reaction evidence="11">
        <text>L-threonyl-[protein] + ATP = O-phospho-L-threonyl-[protein] + ADP + H(+)</text>
        <dbReference type="Rhea" id="RHEA:46608"/>
        <dbReference type="Rhea" id="RHEA-COMP:11060"/>
        <dbReference type="Rhea" id="RHEA-COMP:11605"/>
        <dbReference type="ChEBI" id="CHEBI:15378"/>
        <dbReference type="ChEBI" id="CHEBI:30013"/>
        <dbReference type="ChEBI" id="CHEBI:30616"/>
        <dbReference type="ChEBI" id="CHEBI:61977"/>
        <dbReference type="ChEBI" id="CHEBI:456216"/>
        <dbReference type="EC" id="2.7.11.1"/>
    </reaction>
</comment>
<dbReference type="PANTHER" id="PTHR24346">
    <property type="entry name" value="MAP/MICROTUBULE AFFINITY-REGULATING KINASE"/>
    <property type="match status" value="1"/>
</dbReference>
<reference evidence="16 17" key="1">
    <citation type="submission" date="2021-02" db="EMBL/GenBank/DDBJ databases">
        <title>Genome assembly of Pseudopithomyces chartarum.</title>
        <authorList>
            <person name="Jauregui R."/>
            <person name="Singh J."/>
            <person name="Voisey C."/>
        </authorList>
    </citation>
    <scope>NUCLEOTIDE SEQUENCE [LARGE SCALE GENOMIC DNA]</scope>
    <source>
        <strain evidence="16 17">AGR01</strain>
    </source>
</reference>
<dbReference type="InterPro" id="IPR011009">
    <property type="entry name" value="Kinase-like_dom_sf"/>
</dbReference>
<dbReference type="EMBL" id="WVTA01000003">
    <property type="protein sequence ID" value="KAK3214426.1"/>
    <property type="molecule type" value="Genomic_DNA"/>
</dbReference>
<evidence type="ECO:0000256" key="7">
    <source>
        <dbReference type="ARBA" id="ARBA00022777"/>
    </source>
</evidence>
<dbReference type="Pfam" id="PF16579">
    <property type="entry name" value="AdenylateSensor"/>
    <property type="match status" value="1"/>
</dbReference>
<dbReference type="FunFam" id="1.10.510.10:FF:000544">
    <property type="entry name" value="Non-specific serine/threonine protein kinase"/>
    <property type="match status" value="1"/>
</dbReference>
<feature type="compositionally biased region" description="Basic and acidic residues" evidence="14">
    <location>
        <begin position="722"/>
        <end position="734"/>
    </location>
</feature>
<evidence type="ECO:0000313" key="17">
    <source>
        <dbReference type="Proteomes" id="UP001280581"/>
    </source>
</evidence>
<dbReference type="SMART" id="SM00220">
    <property type="entry name" value="S_TKc"/>
    <property type="match status" value="1"/>
</dbReference>
<evidence type="ECO:0000256" key="1">
    <source>
        <dbReference type="ARBA" id="ARBA00004123"/>
    </source>
</evidence>
<evidence type="ECO:0000256" key="13">
    <source>
        <dbReference type="PROSITE-ProRule" id="PRU10141"/>
    </source>
</evidence>
<keyword evidence="5" id="KW-0808">Transferase</keyword>
<feature type="domain" description="Protein kinase" evidence="15">
    <location>
        <begin position="59"/>
        <end position="310"/>
    </location>
</feature>
<dbReference type="PROSITE" id="PS00108">
    <property type="entry name" value="PROTEIN_KINASE_ST"/>
    <property type="match status" value="1"/>
</dbReference>
<dbReference type="GO" id="GO:0005524">
    <property type="term" value="F:ATP binding"/>
    <property type="evidence" value="ECO:0007669"/>
    <property type="project" value="UniProtKB-UniRule"/>
</dbReference>
<feature type="compositionally biased region" description="Polar residues" evidence="14">
    <location>
        <begin position="746"/>
        <end position="755"/>
    </location>
</feature>